<proteinExistence type="predicted"/>
<evidence type="ECO:0000313" key="2">
    <source>
        <dbReference type="Proteomes" id="UP000515162"/>
    </source>
</evidence>
<dbReference type="RefSeq" id="XP_033157029.1">
    <property type="nucleotide sequence ID" value="XM_033301138.1"/>
</dbReference>
<organism evidence="2 3">
    <name type="scientific">Drosophila mauritiana</name>
    <name type="common">Fruit fly</name>
    <dbReference type="NCBI Taxonomy" id="7226"/>
    <lineage>
        <taxon>Eukaryota</taxon>
        <taxon>Metazoa</taxon>
        <taxon>Ecdysozoa</taxon>
        <taxon>Arthropoda</taxon>
        <taxon>Hexapoda</taxon>
        <taxon>Insecta</taxon>
        <taxon>Pterygota</taxon>
        <taxon>Neoptera</taxon>
        <taxon>Endopterygota</taxon>
        <taxon>Diptera</taxon>
        <taxon>Brachycera</taxon>
        <taxon>Muscomorpha</taxon>
        <taxon>Ephydroidea</taxon>
        <taxon>Drosophilidae</taxon>
        <taxon>Drosophila</taxon>
        <taxon>Sophophora</taxon>
    </lineage>
</organism>
<gene>
    <name evidence="3" type="primary">LOC117139037</name>
</gene>
<evidence type="ECO:0000313" key="3">
    <source>
        <dbReference type="RefSeq" id="XP_033157029.1"/>
    </source>
</evidence>
<feature type="compositionally biased region" description="Acidic residues" evidence="1">
    <location>
        <begin position="15"/>
        <end position="64"/>
    </location>
</feature>
<sequence>MSDVEQEASGYVDNEQNEGQEAAEDIEEEGEDDEQYVEEEDEFEVEEKDPFELLNESDEDDEEQQAMYKEYQEVVNAIDAQNRIIKELKAKSNRLLFKKCKTYRDKQEYKQLRVCQEHEEIHLKVLVNRAMHLQNFGSPRRYRDIEMEVTEDEHGYFYTELQSTFSGFCPTNSADEYESDSESDNGLCCT</sequence>
<reference evidence="3" key="1">
    <citation type="submission" date="2025-08" db="UniProtKB">
        <authorList>
            <consortium name="RefSeq"/>
        </authorList>
    </citation>
    <scope>IDENTIFICATION</scope>
    <source>
        <strain evidence="3">Mau12</strain>
        <tissue evidence="3">Whole Body</tissue>
    </source>
</reference>
<dbReference type="AlphaFoldDB" id="A0A6P8JWY4"/>
<dbReference type="Proteomes" id="UP000515162">
    <property type="component" value="Chromosome 3L"/>
</dbReference>
<protein>
    <submittedName>
        <fullName evidence="3">Pescadillo homolog</fullName>
    </submittedName>
</protein>
<name>A0A6P8JWY4_DROMA</name>
<keyword evidence="2" id="KW-1185">Reference proteome</keyword>
<accession>A0A6P8JWY4</accession>
<dbReference type="GeneID" id="117139037"/>
<evidence type="ECO:0000256" key="1">
    <source>
        <dbReference type="SAM" id="MobiDB-lite"/>
    </source>
</evidence>
<feature type="region of interest" description="Disordered" evidence="1">
    <location>
        <begin position="1"/>
        <end position="64"/>
    </location>
</feature>